<feature type="transmembrane region" description="Helical" evidence="6">
    <location>
        <begin position="112"/>
        <end position="139"/>
    </location>
</feature>
<dbReference type="PANTHER" id="PTHR38825">
    <property type="entry name" value="LYSINE EXPORTER PROTEIN (LYSE/YGGA)"/>
    <property type="match status" value="1"/>
</dbReference>
<dbReference type="PANTHER" id="PTHR38825:SF1">
    <property type="entry name" value="TRANSPORTER, LYSE FAMILY"/>
    <property type="match status" value="1"/>
</dbReference>
<evidence type="ECO:0000256" key="1">
    <source>
        <dbReference type="ARBA" id="ARBA00004651"/>
    </source>
</evidence>
<reference evidence="7 8" key="1">
    <citation type="journal article" date="2017" name="ISME J.">
        <title>Energy and carbon metabolisms in a deep terrestrial subsurface fluid microbial community.</title>
        <authorList>
            <person name="Momper L."/>
            <person name="Jungbluth S.P."/>
            <person name="Lee M.D."/>
            <person name="Amend J.P."/>
        </authorList>
    </citation>
    <scope>NUCLEOTIDE SEQUENCE [LARGE SCALE GENOMIC DNA]</scope>
    <source>
        <strain evidence="7">SURF_26</strain>
    </source>
</reference>
<comment type="subcellular location">
    <subcellularLocation>
        <location evidence="1">Cell membrane</location>
        <topology evidence="1">Multi-pass membrane protein</topology>
    </subcellularLocation>
</comment>
<gene>
    <name evidence="7" type="ORF">C4541_07455</name>
</gene>
<evidence type="ECO:0000256" key="4">
    <source>
        <dbReference type="ARBA" id="ARBA00022989"/>
    </source>
</evidence>
<feature type="transmembrane region" description="Helical" evidence="6">
    <location>
        <begin position="146"/>
        <end position="166"/>
    </location>
</feature>
<evidence type="ECO:0000313" key="7">
    <source>
        <dbReference type="EMBL" id="RJP58712.1"/>
    </source>
</evidence>
<evidence type="ECO:0000313" key="8">
    <source>
        <dbReference type="Proteomes" id="UP000266426"/>
    </source>
</evidence>
<feature type="transmembrane region" description="Helical" evidence="6">
    <location>
        <begin position="70"/>
        <end position="92"/>
    </location>
</feature>
<evidence type="ECO:0000256" key="6">
    <source>
        <dbReference type="SAM" id="Phobius"/>
    </source>
</evidence>
<organism evidence="7 8">
    <name type="scientific">Candidatus Auribacter fodinae</name>
    <dbReference type="NCBI Taxonomy" id="2093366"/>
    <lineage>
        <taxon>Bacteria</taxon>
        <taxon>Pseudomonadati</taxon>
        <taxon>Candidatus Auribacterota</taxon>
        <taxon>Candidatus Auribacteria</taxon>
        <taxon>Candidatus Auribacterales</taxon>
        <taxon>Candidatus Auribacteraceae</taxon>
        <taxon>Candidatus Auribacter</taxon>
    </lineage>
</organism>
<dbReference type="AlphaFoldDB" id="A0A3A4R151"/>
<feature type="transmembrane region" description="Helical" evidence="6">
    <location>
        <begin position="42"/>
        <end position="63"/>
    </location>
</feature>
<dbReference type="GO" id="GO:0006865">
    <property type="term" value="P:amino acid transport"/>
    <property type="evidence" value="ECO:0007669"/>
    <property type="project" value="InterPro"/>
</dbReference>
<dbReference type="Pfam" id="PF01810">
    <property type="entry name" value="LysE"/>
    <property type="match status" value="1"/>
</dbReference>
<dbReference type="EMBL" id="QZJZ01000062">
    <property type="protein sequence ID" value="RJP58712.1"/>
    <property type="molecule type" value="Genomic_DNA"/>
</dbReference>
<accession>A0A3A4R151</accession>
<evidence type="ECO:0000256" key="5">
    <source>
        <dbReference type="ARBA" id="ARBA00023136"/>
    </source>
</evidence>
<dbReference type="Proteomes" id="UP000266426">
    <property type="component" value="Unassembled WGS sequence"/>
</dbReference>
<protein>
    <submittedName>
        <fullName evidence="7">Lysine transporter LysE</fullName>
    </submittedName>
</protein>
<feature type="transmembrane region" description="Helical" evidence="6">
    <location>
        <begin position="182"/>
        <end position="202"/>
    </location>
</feature>
<keyword evidence="4 6" id="KW-1133">Transmembrane helix</keyword>
<keyword evidence="2" id="KW-1003">Cell membrane</keyword>
<evidence type="ECO:0000256" key="2">
    <source>
        <dbReference type="ARBA" id="ARBA00022475"/>
    </source>
</evidence>
<evidence type="ECO:0000256" key="3">
    <source>
        <dbReference type="ARBA" id="ARBA00022692"/>
    </source>
</evidence>
<dbReference type="InterPro" id="IPR001123">
    <property type="entry name" value="LeuE-type"/>
</dbReference>
<proteinExistence type="predicted"/>
<sequence>MDLISLFSMSFIIALSGALMPGPLLAAVMNESLRNGSKAGPLMTLGHAIPELIIVALIAMGLTYIMNIQVIIKSIALLGSAVLFFFGISMIFNARNTHALQHTPQQSSCSWMVIRGLVMSITNPYWSLWWLTVGGGLIISAQKSGLIGLAIFFSGHIIADLAWYTFVSISLAKSKKLISPNVYRWIIMLCGGILVIFALLFLKELTC</sequence>
<dbReference type="GO" id="GO:0005886">
    <property type="term" value="C:plasma membrane"/>
    <property type="evidence" value="ECO:0007669"/>
    <property type="project" value="UniProtKB-SubCell"/>
</dbReference>
<name>A0A3A4R151_9BACT</name>
<keyword evidence="3 6" id="KW-0812">Transmembrane</keyword>
<comment type="caution">
    <text evidence="7">The sequence shown here is derived from an EMBL/GenBank/DDBJ whole genome shotgun (WGS) entry which is preliminary data.</text>
</comment>
<keyword evidence="5 6" id="KW-0472">Membrane</keyword>